<dbReference type="Proteomes" id="UP000185744">
    <property type="component" value="Unassembled WGS sequence"/>
</dbReference>
<evidence type="ECO:0000313" key="2">
    <source>
        <dbReference type="EMBL" id="OKY78061.1"/>
    </source>
</evidence>
<keyword evidence="3" id="KW-1185">Reference proteome</keyword>
<comment type="caution">
    <text evidence="2">The sequence shown here is derived from an EMBL/GenBank/DDBJ whole genome shotgun (WGS) entry which is preliminary data.</text>
</comment>
<reference evidence="2" key="1">
    <citation type="submission" date="2016-12" db="EMBL/GenBank/DDBJ databases">
        <title>Discovery of methanogenic haloarchaea.</title>
        <authorList>
            <person name="Sorokin D.Y."/>
            <person name="Makarova K.S."/>
            <person name="Abbas B."/>
            <person name="Ferrer M."/>
            <person name="Golyshin P.N."/>
        </authorList>
    </citation>
    <scope>NUCLEOTIDE SEQUENCE [LARGE SCALE GENOMIC DNA]</scope>
    <source>
        <strain evidence="2">HMET1</strain>
    </source>
</reference>
<dbReference type="InterPro" id="IPR002145">
    <property type="entry name" value="CopG"/>
</dbReference>
<dbReference type="InParanoid" id="A0A1Q6DUK5"/>
<evidence type="ECO:0000259" key="1">
    <source>
        <dbReference type="Pfam" id="PF01402"/>
    </source>
</evidence>
<feature type="domain" description="Ribbon-helix-helix protein CopG" evidence="1">
    <location>
        <begin position="2"/>
        <end position="40"/>
    </location>
</feature>
<protein>
    <submittedName>
        <fullName evidence="2">Ribbon-helix-helix protein, copG family</fullName>
    </submittedName>
</protein>
<sequence length="308" mass="34366">MKQTNFRLPEEMDSKISELTDKFGLNKSEIFRQSITIYLNLLGEVDKLTNIHELEIQKPTISNVRSRDVYYLNIDKLGLSIAISSSSSGGIGPKKHDRIDVRGDVLGSYIMRTALIKLLVNDVKPNVAILNLSNEKDPTGKEVFEGIKKIGKIIGVENYILGHSEERVETNQTGVSVFTIGLKDSSQTTKVELEKGDKLLCLGKPRSGEEIIKKNSYFGLKNVEKINKMDNVKKLIPVGNSGIRKNLENYLEKKKTNYEINKGVNIDLDKPAGPSTSIIAITDKKIAANELQKITRDKQVIKLGKILN</sequence>
<accession>A0A1Q6DUK5</accession>
<proteinExistence type="predicted"/>
<evidence type="ECO:0000313" key="3">
    <source>
        <dbReference type="Proteomes" id="UP000185744"/>
    </source>
</evidence>
<dbReference type="GO" id="GO:0006355">
    <property type="term" value="P:regulation of DNA-templated transcription"/>
    <property type="evidence" value="ECO:0007669"/>
    <property type="project" value="InterPro"/>
</dbReference>
<dbReference type="AlphaFoldDB" id="A0A1Q6DUK5"/>
<gene>
    <name evidence="2" type="ORF">BTN85_0546</name>
</gene>
<name>A0A1Q6DUK5_METT1</name>
<dbReference type="Pfam" id="PF01402">
    <property type="entry name" value="RHH_1"/>
    <property type="match status" value="1"/>
</dbReference>
<organism evidence="2 3">
    <name type="scientific">Methanohalarchaeum thermophilum</name>
    <dbReference type="NCBI Taxonomy" id="1903181"/>
    <lineage>
        <taxon>Archaea</taxon>
        <taxon>Methanobacteriati</taxon>
        <taxon>Methanobacteriota</taxon>
        <taxon>Methanonatronarchaeia</taxon>
        <taxon>Methanonatronarchaeales</taxon>
        <taxon>Methanonatronarchaeaceae</taxon>
        <taxon>Candidatus Methanohalarchaeum</taxon>
    </lineage>
</organism>
<dbReference type="EMBL" id="MSDW01000001">
    <property type="protein sequence ID" value="OKY78061.1"/>
    <property type="molecule type" value="Genomic_DNA"/>
</dbReference>